<proteinExistence type="predicted"/>
<evidence type="ECO:0000256" key="1">
    <source>
        <dbReference type="SAM" id="Phobius"/>
    </source>
</evidence>
<keyword evidence="1" id="KW-1133">Transmembrane helix</keyword>
<organism evidence="2 3">
    <name type="scientific">Crassaminicella indica</name>
    <dbReference type="NCBI Taxonomy" id="2855394"/>
    <lineage>
        <taxon>Bacteria</taxon>
        <taxon>Bacillati</taxon>
        <taxon>Bacillota</taxon>
        <taxon>Clostridia</taxon>
        <taxon>Eubacteriales</taxon>
        <taxon>Clostridiaceae</taxon>
        <taxon>Crassaminicella</taxon>
    </lineage>
</organism>
<name>A0ABX8RAM1_9CLOT</name>
<keyword evidence="1" id="KW-0812">Transmembrane</keyword>
<reference evidence="2" key="1">
    <citation type="submission" date="2021-07" db="EMBL/GenBank/DDBJ databases">
        <title>Complete genome sequence of Crassaminicella sp. 143-21, isolated from a deep-sea hydrothermal vent.</title>
        <authorList>
            <person name="Li X."/>
        </authorList>
    </citation>
    <scope>NUCLEOTIDE SEQUENCE</scope>
    <source>
        <strain evidence="2">143-21</strain>
    </source>
</reference>
<accession>A0ABX8RAM1</accession>
<dbReference type="EMBL" id="CP078093">
    <property type="protein sequence ID" value="QXM05317.1"/>
    <property type="molecule type" value="Genomic_DNA"/>
</dbReference>
<sequence length="361" mass="42521">MKQFKRIILYFLLYALIIQFGLEYVIPVQAVYNDRLSYDAVKNRPTNIEAVFEQVKRIIDQENLKDYVIILGDSVGYSNPGPAESSLAHFLNEKAKKYGKSFRVFNLSMPAMQTGDIYTVLLKMKEYGISSDHLIINIIYAGFVARNPDPSPVFWLKDQLKEVDPNAYYHIEKQLIANEKVEENIIKKKLKNAKNIMYENIAVFKYKDYIQAYLIDKFKSLKGNIVEREDIKPWYEKEFLKDLLKQPMYQREFSDIAFVMDESNPQIYFLNKIIQLQKDKDTLIFLAAMNDELLKDNTSKIGFQENLNKIDAYFKNKPVTYINFNKKIDYNLFSDHVHLTPEGYEILAEKLWNEIVKWNIN</sequence>
<dbReference type="Proteomes" id="UP000886818">
    <property type="component" value="Chromosome"/>
</dbReference>
<gene>
    <name evidence="2" type="ORF">KVH43_07895</name>
</gene>
<feature type="transmembrane region" description="Helical" evidence="1">
    <location>
        <begin position="7"/>
        <end position="26"/>
    </location>
</feature>
<evidence type="ECO:0000313" key="2">
    <source>
        <dbReference type="EMBL" id="QXM05317.1"/>
    </source>
</evidence>
<dbReference type="RefSeq" id="WP_218282017.1">
    <property type="nucleotide sequence ID" value="NZ_CP078093.1"/>
</dbReference>
<keyword evidence="1" id="KW-0472">Membrane</keyword>
<protein>
    <submittedName>
        <fullName evidence="2">Uncharacterized protein</fullName>
    </submittedName>
</protein>
<evidence type="ECO:0000313" key="3">
    <source>
        <dbReference type="Proteomes" id="UP000886818"/>
    </source>
</evidence>
<keyword evidence="3" id="KW-1185">Reference proteome</keyword>